<reference evidence="4" key="1">
    <citation type="submission" date="2023-07" db="EMBL/GenBank/DDBJ databases">
        <title>A chromosome-level genome assembly of Lolium multiflorum.</title>
        <authorList>
            <person name="Chen Y."/>
            <person name="Copetti D."/>
            <person name="Kolliker R."/>
            <person name="Studer B."/>
        </authorList>
    </citation>
    <scope>NUCLEOTIDE SEQUENCE</scope>
    <source>
        <strain evidence="4">02402/16</strain>
        <tissue evidence="4">Leaf</tissue>
    </source>
</reference>
<keyword evidence="5" id="KW-1185">Reference proteome</keyword>
<accession>A0AAD8RXR9</accession>
<feature type="region of interest" description="Disordered" evidence="2">
    <location>
        <begin position="531"/>
        <end position="552"/>
    </location>
</feature>
<keyword evidence="1" id="KW-0862">Zinc</keyword>
<dbReference type="InterPro" id="IPR036875">
    <property type="entry name" value="Znf_CCHC_sf"/>
</dbReference>
<sequence length="890" mass="96198">MAGSSSSPSGGRLDSAPRSIWRRIPSSPDSASPGSAAPAPRRSDERPVVSGLGLSASSSESGSPGVDSGLDGRREVQEQGVEEVPWERPRPSKKTLWRARVENRGQVGPPSFWQVAPEMEGLCFKCYRPGHHKKKCTNDPLCFRCGKDGHEAKECKRPRSPPSEDELRRVALANFARQVPQGIRDPRHPRRQAIVRQEQGQVPPPPPPPPPPVAWDSSWPGLSRSPSPAAPAAQRRRLSSSDDVSELVWADAPLCVVRRSRSMVDLEARLRHAVVAYVGGDRPAVSCEQVHDALEEKLGIGRNCCSVHPFQPEEFLIVLPSEDLRRRVTARPLEHGGFSLHTRPWTRLGQATQLKVRKKVQLVMEGIPPHAWERAVAEELLGTSCVVEELAPDTRARRDLALFRLSAWTEDTEAIPPARLLVIPEPEEVDVASAELARLHREEVSTLRYKVLIHVDSVEEDLDAAVLSSFGEASDGGRGNGAHGGGRSRRSVPWQRGIPDRRGGGGGGNPGAGEGRRTYRQVAVASLDWKLPPMEGQDGGQGATSAVAPLTGLSPTTRSSNLAAGAKAAAAAATSQESATLVTEKRGAPNPERQKKVWVRRPSQQRPLEVVAEEILETSPTPSTEVGGANPHTQSKEPTETSQDVSPTEKEGTGDSDESEPVLVEERVGQYGQHDYFAVSLSETDPEVEQAHAEVHEEDLDQVGRGELGPVSGARTESAVGDAGQIVGPGLNPPADEAQQTSAHAHTQELAVNTGDQELMAMSKIRAFCARILKALAPPLLKEVETANKLNAQAEPFTPRRVTRRSATATPARADKPFKKATTAETVLLKALGITPTELSVNDDDLLAFQNLFDSPLREQHLRVVASIFGKIMPPAGHRLDHGLAMMEAH</sequence>
<dbReference type="GO" id="GO:0008270">
    <property type="term" value="F:zinc ion binding"/>
    <property type="evidence" value="ECO:0007669"/>
    <property type="project" value="UniProtKB-KW"/>
</dbReference>
<dbReference type="Gene3D" id="4.10.60.10">
    <property type="entry name" value="Zinc finger, CCHC-type"/>
    <property type="match status" value="1"/>
</dbReference>
<dbReference type="GO" id="GO:0003676">
    <property type="term" value="F:nucleic acid binding"/>
    <property type="evidence" value="ECO:0007669"/>
    <property type="project" value="InterPro"/>
</dbReference>
<dbReference type="SMART" id="SM00343">
    <property type="entry name" value="ZnF_C2HC"/>
    <property type="match status" value="2"/>
</dbReference>
<feature type="region of interest" description="Disordered" evidence="2">
    <location>
        <begin position="572"/>
        <end position="661"/>
    </location>
</feature>
<evidence type="ECO:0000259" key="3">
    <source>
        <dbReference type="PROSITE" id="PS50158"/>
    </source>
</evidence>
<feature type="compositionally biased region" description="Low complexity" evidence="2">
    <location>
        <begin position="220"/>
        <end position="233"/>
    </location>
</feature>
<dbReference type="PROSITE" id="PS50158">
    <property type="entry name" value="ZF_CCHC"/>
    <property type="match status" value="2"/>
</dbReference>
<dbReference type="InterPro" id="IPR001878">
    <property type="entry name" value="Znf_CCHC"/>
</dbReference>
<gene>
    <name evidence="4" type="ORF">QYE76_007072</name>
</gene>
<organism evidence="4 5">
    <name type="scientific">Lolium multiflorum</name>
    <name type="common">Italian ryegrass</name>
    <name type="synonym">Lolium perenne subsp. multiflorum</name>
    <dbReference type="NCBI Taxonomy" id="4521"/>
    <lineage>
        <taxon>Eukaryota</taxon>
        <taxon>Viridiplantae</taxon>
        <taxon>Streptophyta</taxon>
        <taxon>Embryophyta</taxon>
        <taxon>Tracheophyta</taxon>
        <taxon>Spermatophyta</taxon>
        <taxon>Magnoliopsida</taxon>
        <taxon>Liliopsida</taxon>
        <taxon>Poales</taxon>
        <taxon>Poaceae</taxon>
        <taxon>BOP clade</taxon>
        <taxon>Pooideae</taxon>
        <taxon>Poodae</taxon>
        <taxon>Poeae</taxon>
        <taxon>Poeae Chloroplast Group 2 (Poeae type)</taxon>
        <taxon>Loliodinae</taxon>
        <taxon>Loliinae</taxon>
        <taxon>Lolium</taxon>
    </lineage>
</organism>
<dbReference type="PANTHER" id="PTHR33087">
    <property type="entry name" value="OS07G0539200 PROTEIN"/>
    <property type="match status" value="1"/>
</dbReference>
<feature type="region of interest" description="Disordered" evidence="2">
    <location>
        <begin position="197"/>
        <end position="242"/>
    </location>
</feature>
<feature type="compositionally biased region" description="Low complexity" evidence="2">
    <location>
        <begin position="1"/>
        <end position="11"/>
    </location>
</feature>
<evidence type="ECO:0000313" key="5">
    <source>
        <dbReference type="Proteomes" id="UP001231189"/>
    </source>
</evidence>
<feature type="region of interest" description="Disordered" evidence="2">
    <location>
        <begin position="1"/>
        <end position="97"/>
    </location>
</feature>
<dbReference type="Proteomes" id="UP001231189">
    <property type="component" value="Unassembled WGS sequence"/>
</dbReference>
<name>A0AAD8RXR9_LOLMU</name>
<keyword evidence="1" id="KW-0479">Metal-binding</keyword>
<feature type="region of interest" description="Disordered" evidence="2">
    <location>
        <begin position="470"/>
        <end position="516"/>
    </location>
</feature>
<feature type="compositionally biased region" description="Low complexity" evidence="2">
    <location>
        <begin position="48"/>
        <end position="69"/>
    </location>
</feature>
<evidence type="ECO:0000256" key="2">
    <source>
        <dbReference type="SAM" id="MobiDB-lite"/>
    </source>
</evidence>
<evidence type="ECO:0000313" key="4">
    <source>
        <dbReference type="EMBL" id="KAK1632757.1"/>
    </source>
</evidence>
<dbReference type="AlphaFoldDB" id="A0AAD8RXR9"/>
<dbReference type="EMBL" id="JAUUTY010000005">
    <property type="protein sequence ID" value="KAK1632757.1"/>
    <property type="molecule type" value="Genomic_DNA"/>
</dbReference>
<feature type="domain" description="CCHC-type" evidence="3">
    <location>
        <begin position="142"/>
        <end position="157"/>
    </location>
</feature>
<feature type="domain" description="CCHC-type" evidence="3">
    <location>
        <begin position="123"/>
        <end position="138"/>
    </location>
</feature>
<keyword evidence="1" id="KW-0863">Zinc-finger</keyword>
<dbReference type="InterPro" id="IPR053253">
    <property type="entry name" value="Sex_diff_modulator"/>
</dbReference>
<feature type="compositionally biased region" description="Basic and acidic residues" evidence="2">
    <location>
        <begin position="583"/>
        <end position="595"/>
    </location>
</feature>
<feature type="compositionally biased region" description="Gly residues" evidence="2">
    <location>
        <begin position="504"/>
        <end position="513"/>
    </location>
</feature>
<feature type="compositionally biased region" description="Low complexity" evidence="2">
    <location>
        <begin position="25"/>
        <end position="40"/>
    </location>
</feature>
<protein>
    <recommendedName>
        <fullName evidence="3">CCHC-type domain-containing protein</fullName>
    </recommendedName>
</protein>
<comment type="caution">
    <text evidence="4">The sequence shown here is derived from an EMBL/GenBank/DDBJ whole genome shotgun (WGS) entry which is preliminary data.</text>
</comment>
<evidence type="ECO:0000256" key="1">
    <source>
        <dbReference type="PROSITE-ProRule" id="PRU00047"/>
    </source>
</evidence>
<dbReference type="PANTHER" id="PTHR33087:SF31">
    <property type="entry name" value="OS06G0482850 PROTEIN"/>
    <property type="match status" value="1"/>
</dbReference>
<feature type="compositionally biased region" description="Pro residues" evidence="2">
    <location>
        <begin position="202"/>
        <end position="213"/>
    </location>
</feature>
<proteinExistence type="predicted"/>
<feature type="compositionally biased region" description="Gly residues" evidence="2">
    <location>
        <begin position="474"/>
        <end position="485"/>
    </location>
</feature>
<dbReference type="SUPFAM" id="SSF57756">
    <property type="entry name" value="Retrovirus zinc finger-like domains"/>
    <property type="match status" value="1"/>
</dbReference>